<protein>
    <submittedName>
        <fullName evidence="1">Uncharacterized protein</fullName>
    </submittedName>
</protein>
<keyword evidence="2" id="KW-1185">Reference proteome</keyword>
<sequence length="41" mass="4885">MKKFTLDEMKPSDLTIRIIKQFAHTYRVVRMNNGERVSCLN</sequence>
<dbReference type="GeneID" id="75497332"/>
<gene>
    <name evidence="1" type="ORF">PBR_0610</name>
</gene>
<dbReference type="EMBL" id="ADWO01000086">
    <property type="protein sequence ID" value="EFI71089.1"/>
    <property type="molecule type" value="Genomic_DNA"/>
</dbReference>
<dbReference type="AlphaFoldDB" id="D8DZK4"/>
<accession>D8DZK4</accession>
<evidence type="ECO:0000313" key="2">
    <source>
        <dbReference type="Proteomes" id="UP000004524"/>
    </source>
</evidence>
<evidence type="ECO:0000313" key="1">
    <source>
        <dbReference type="EMBL" id="EFI71089.1"/>
    </source>
</evidence>
<organism evidence="1 2">
    <name type="scientific">Segatella baroniae B14</name>
    <dbReference type="NCBI Taxonomy" id="752555"/>
    <lineage>
        <taxon>Bacteria</taxon>
        <taxon>Pseudomonadati</taxon>
        <taxon>Bacteroidota</taxon>
        <taxon>Bacteroidia</taxon>
        <taxon>Bacteroidales</taxon>
        <taxon>Prevotellaceae</taxon>
        <taxon>Segatella</taxon>
    </lineage>
</organism>
<name>D8DZK4_9BACT</name>
<dbReference type="Proteomes" id="UP000004524">
    <property type="component" value="Unassembled WGS sequence"/>
</dbReference>
<proteinExistence type="predicted"/>
<comment type="caution">
    <text evidence="1">The sequence shown here is derived from an EMBL/GenBank/DDBJ whole genome shotgun (WGS) entry which is preliminary data.</text>
</comment>
<reference evidence="1 2" key="1">
    <citation type="journal article" date="2010" name="Microb. Ecol.">
        <title>Comparative genome analysis of Prevotella ruminicola and Prevotella bryantii: insights into their environmental niche.</title>
        <authorList>
            <consortium name="North American Consortium for Rumen Bacteria"/>
            <person name="Purushe J."/>
            <person name="Fouts D.E."/>
            <person name="Morrison M."/>
            <person name="White B.A."/>
            <person name="Mackie R.I."/>
            <person name="Coutinho P.M."/>
            <person name="Henrissat B."/>
            <person name="Nelson K.E."/>
        </authorList>
    </citation>
    <scope>NUCLEOTIDE SEQUENCE [LARGE SCALE GENOMIC DNA]</scope>
    <source>
        <strain evidence="1 2">B14</strain>
    </source>
</reference>
<dbReference type="RefSeq" id="WP_006283449.1">
    <property type="nucleotide sequence ID" value="NZ_ADWO01000086.1"/>
</dbReference>